<evidence type="ECO:0000313" key="2">
    <source>
        <dbReference type="EMBL" id="RLU11887.1"/>
    </source>
</evidence>
<name>A0A3L8CUD1_9PSED</name>
<dbReference type="AlphaFoldDB" id="A0A3L8CUD1"/>
<accession>A0A3L8CUD1</accession>
<organism evidence="2 4">
    <name type="scientific">Pseudomonas prosekii</name>
    <dbReference type="NCBI Taxonomy" id="1148509"/>
    <lineage>
        <taxon>Bacteria</taxon>
        <taxon>Pseudomonadati</taxon>
        <taxon>Pseudomonadota</taxon>
        <taxon>Gammaproteobacteria</taxon>
        <taxon>Pseudomonadales</taxon>
        <taxon>Pseudomonadaceae</taxon>
        <taxon>Pseudomonas</taxon>
    </lineage>
</organism>
<dbReference type="Proteomes" id="UP000282672">
    <property type="component" value="Unassembled WGS sequence"/>
</dbReference>
<comment type="caution">
    <text evidence="2">The sequence shown here is derived from an EMBL/GenBank/DDBJ whole genome shotgun (WGS) entry which is preliminary data.</text>
</comment>
<evidence type="ECO:0000313" key="3">
    <source>
        <dbReference type="Proteomes" id="UP000282140"/>
    </source>
</evidence>
<gene>
    <name evidence="2" type="ORF">CS076_08925</name>
    <name evidence="1" type="ORF">CS078_15965</name>
</gene>
<evidence type="ECO:0000313" key="4">
    <source>
        <dbReference type="Proteomes" id="UP000282672"/>
    </source>
</evidence>
<evidence type="ECO:0000313" key="1">
    <source>
        <dbReference type="EMBL" id="RLU08511.1"/>
    </source>
</evidence>
<dbReference type="Proteomes" id="UP000282140">
    <property type="component" value="Unassembled WGS sequence"/>
</dbReference>
<keyword evidence="3" id="KW-1185">Reference proteome</keyword>
<sequence>MEIDFGMPITAFLLAAVDSPPVLMGTVFGDTTGRFREGTSMRTSAIKNVFFIDGYALFRTVAGSLYVVVSWAPGGSNIYMNRIYH</sequence>
<reference evidence="3 4" key="1">
    <citation type="journal article" date="2018" name="Front. Microbiol.">
        <title>Discovery of Phloeophagus Beetles as a Source of Pseudomonas Strains That Produce Potentially New Bioactive Substances and Description of Pseudomonas bohemica sp. nov.</title>
        <authorList>
            <person name="Saati-Santamaria Z."/>
            <person name="Lopez-Mondejar R."/>
            <person name="Jimenez-Gomez A."/>
            <person name="Diez-Mendez A."/>
            <person name="Vetrovsky T."/>
            <person name="Igual J.M."/>
            <person name="Velazquez E."/>
            <person name="Kolarik M."/>
            <person name="Rivas R."/>
            <person name="Garcia-Fraile P."/>
        </authorList>
    </citation>
    <scope>NUCLEOTIDE SEQUENCE [LARGE SCALE GENOMIC DNA]</scope>
    <source>
        <strain evidence="2 4">A2-NA12</strain>
        <strain evidence="1 3">A2-NA13</strain>
    </source>
</reference>
<protein>
    <submittedName>
        <fullName evidence="2">Uncharacterized protein</fullName>
    </submittedName>
</protein>
<dbReference type="EMBL" id="PEGA01000007">
    <property type="protein sequence ID" value="RLU11887.1"/>
    <property type="molecule type" value="Genomic_DNA"/>
</dbReference>
<proteinExistence type="predicted"/>
<dbReference type="EMBL" id="PEGB01000007">
    <property type="protein sequence ID" value="RLU08511.1"/>
    <property type="molecule type" value="Genomic_DNA"/>
</dbReference>